<organism evidence="2 3">
    <name type="scientific">Alicyclobacillus macrosporangiidus</name>
    <dbReference type="NCBI Taxonomy" id="392015"/>
    <lineage>
        <taxon>Bacteria</taxon>
        <taxon>Bacillati</taxon>
        <taxon>Bacillota</taxon>
        <taxon>Bacilli</taxon>
        <taxon>Bacillales</taxon>
        <taxon>Alicyclobacillaceae</taxon>
        <taxon>Alicyclobacillus</taxon>
    </lineage>
</organism>
<evidence type="ECO:0000313" key="3">
    <source>
        <dbReference type="Proteomes" id="UP000183508"/>
    </source>
</evidence>
<evidence type="ECO:0000259" key="1">
    <source>
        <dbReference type="Pfam" id="PF14216"/>
    </source>
</evidence>
<protein>
    <recommendedName>
        <fullName evidence="1">DUF4326 domain-containing protein</fullName>
    </recommendedName>
</protein>
<reference evidence="3" key="1">
    <citation type="submission" date="2016-10" db="EMBL/GenBank/DDBJ databases">
        <authorList>
            <person name="Varghese N."/>
        </authorList>
    </citation>
    <scope>NUCLEOTIDE SEQUENCE [LARGE SCALE GENOMIC DNA]</scope>
    <source>
        <strain evidence="3">DSM 17980</strain>
    </source>
</reference>
<sequence>MKQEIDIHAAPRVVHCRREPFDVYIGRAVPRLGLRRSKWANPYRIGRDGTREECIRKYREYVLGRPDLMEALGELRGKVLGCWCSPEPCHGDVLVELVKMMEQERSRDVSRIRSTRR</sequence>
<name>A0A1I7LJ31_9BACL</name>
<dbReference type="STRING" id="392015.SAMN05421543_1643"/>
<gene>
    <name evidence="2" type="ORF">SAMN05421543_1643</name>
</gene>
<proteinExistence type="predicted"/>
<dbReference type="OrthoDB" id="3483205at2"/>
<dbReference type="Proteomes" id="UP000183508">
    <property type="component" value="Unassembled WGS sequence"/>
</dbReference>
<evidence type="ECO:0000313" key="2">
    <source>
        <dbReference type="EMBL" id="SFV09685.1"/>
    </source>
</evidence>
<dbReference type="InterPro" id="IPR025475">
    <property type="entry name" value="DUF4326"/>
</dbReference>
<feature type="domain" description="DUF4326" evidence="1">
    <location>
        <begin position="12"/>
        <end position="96"/>
    </location>
</feature>
<dbReference type="EMBL" id="FPBV01000064">
    <property type="protein sequence ID" value="SFV09685.1"/>
    <property type="molecule type" value="Genomic_DNA"/>
</dbReference>
<accession>A0A1I7LJ31</accession>
<dbReference type="Pfam" id="PF14216">
    <property type="entry name" value="DUF4326"/>
    <property type="match status" value="1"/>
</dbReference>
<dbReference type="AlphaFoldDB" id="A0A1I7LJ31"/>
<dbReference type="RefSeq" id="WP_074956877.1">
    <property type="nucleotide sequence ID" value="NZ_FPBV01000064.1"/>
</dbReference>
<keyword evidence="3" id="KW-1185">Reference proteome</keyword>